<reference evidence="3 4" key="1">
    <citation type="submission" date="2024-09" db="EMBL/GenBank/DDBJ databases">
        <title>A chromosome-level genome assembly of Gray's grenadier anchovy, Coilia grayii.</title>
        <authorList>
            <person name="Fu Z."/>
        </authorList>
    </citation>
    <scope>NUCLEOTIDE SEQUENCE [LARGE SCALE GENOMIC DNA]</scope>
    <source>
        <strain evidence="3">G4</strain>
        <tissue evidence="3">Muscle</tissue>
    </source>
</reference>
<evidence type="ECO:0000256" key="1">
    <source>
        <dbReference type="SAM" id="MobiDB-lite"/>
    </source>
</evidence>
<feature type="compositionally biased region" description="Acidic residues" evidence="1">
    <location>
        <begin position="193"/>
        <end position="213"/>
    </location>
</feature>
<feature type="compositionally biased region" description="Basic and acidic residues" evidence="1">
    <location>
        <begin position="109"/>
        <end position="118"/>
    </location>
</feature>
<feature type="compositionally biased region" description="Polar residues" evidence="1">
    <location>
        <begin position="376"/>
        <end position="386"/>
    </location>
</feature>
<dbReference type="InterPro" id="IPR001387">
    <property type="entry name" value="Cro/C1-type_HTH"/>
</dbReference>
<feature type="compositionally biased region" description="Polar residues" evidence="1">
    <location>
        <begin position="415"/>
        <end position="424"/>
    </location>
</feature>
<evidence type="ECO:0000313" key="4">
    <source>
        <dbReference type="Proteomes" id="UP001591681"/>
    </source>
</evidence>
<dbReference type="InterPro" id="IPR038858">
    <property type="entry name" value="ScgII"/>
</dbReference>
<feature type="compositionally biased region" description="Acidic residues" evidence="1">
    <location>
        <begin position="227"/>
        <end position="245"/>
    </location>
</feature>
<keyword evidence="4" id="KW-1185">Reference proteome</keyword>
<feature type="region of interest" description="Disordered" evidence="1">
    <location>
        <begin position="584"/>
        <end position="612"/>
    </location>
</feature>
<organism evidence="3 4">
    <name type="scientific">Coilia grayii</name>
    <name type="common">Gray's grenadier anchovy</name>
    <dbReference type="NCBI Taxonomy" id="363190"/>
    <lineage>
        <taxon>Eukaryota</taxon>
        <taxon>Metazoa</taxon>
        <taxon>Chordata</taxon>
        <taxon>Craniata</taxon>
        <taxon>Vertebrata</taxon>
        <taxon>Euteleostomi</taxon>
        <taxon>Actinopterygii</taxon>
        <taxon>Neopterygii</taxon>
        <taxon>Teleostei</taxon>
        <taxon>Clupei</taxon>
        <taxon>Clupeiformes</taxon>
        <taxon>Clupeoidei</taxon>
        <taxon>Engraulidae</taxon>
        <taxon>Coilinae</taxon>
        <taxon>Coilia</taxon>
    </lineage>
</organism>
<dbReference type="PROSITE" id="PS50943">
    <property type="entry name" value="HTH_CROC1"/>
    <property type="match status" value="1"/>
</dbReference>
<feature type="region of interest" description="Disordered" evidence="1">
    <location>
        <begin position="288"/>
        <end position="317"/>
    </location>
</feature>
<feature type="domain" description="HTH cro/C1-type" evidence="2">
    <location>
        <begin position="314"/>
        <end position="339"/>
    </location>
</feature>
<feature type="region of interest" description="Disordered" evidence="1">
    <location>
        <begin position="346"/>
        <end position="462"/>
    </location>
</feature>
<name>A0ABD1KAY9_9TELE</name>
<feature type="region of interest" description="Disordered" evidence="1">
    <location>
        <begin position="179"/>
        <end position="273"/>
    </location>
</feature>
<dbReference type="EMBL" id="JBHFQA010000007">
    <property type="protein sequence ID" value="KAL2096298.1"/>
    <property type="molecule type" value="Genomic_DNA"/>
</dbReference>
<evidence type="ECO:0000259" key="2">
    <source>
        <dbReference type="PROSITE" id="PS50943"/>
    </source>
</evidence>
<dbReference type="PANTHER" id="PTHR15119:SF1">
    <property type="entry name" value="SECRETOGRANIN-2-RELATED"/>
    <property type="match status" value="1"/>
</dbReference>
<feature type="compositionally biased region" description="Basic and acidic residues" evidence="1">
    <location>
        <begin position="306"/>
        <end position="316"/>
    </location>
</feature>
<comment type="caution">
    <text evidence="3">The sequence shown here is derived from an EMBL/GenBank/DDBJ whole genome shotgun (WGS) entry which is preliminary data.</text>
</comment>
<dbReference type="Proteomes" id="UP001591681">
    <property type="component" value="Unassembled WGS sequence"/>
</dbReference>
<dbReference type="PANTHER" id="PTHR15119">
    <property type="entry name" value="SECRETOGRANIN II"/>
    <property type="match status" value="1"/>
</dbReference>
<proteinExistence type="predicted"/>
<sequence length="633" mass="70046">MLSVSNQKPVGLALPLFLVAVATVWAGEVWGAWLPREPKAAPTAERLAPPSTQMLRALQYIQALSQQALPLGTGNRQPIPRDEQKEGAWPREEQQWLQAVLETLQETQKEVGVSDRPKTHPPALNPAFHSSRHRKYPQEEEEQGGWGNSLKRTNENADEQYTPQKLATLQSVFEELQKVYSSKSENKRQILSDYDEEGEEEEGEEEEEEEEADADRLTKMSVGEWEPLGEDDTEDEDAAEEEADYNDLPIIKRSSQSDSHVTEGAGQPDELSSLVDYYVLKLLEKTEQEEKRAADEEEEEEEKEEEERAVAEEERGAASLSLLQLVELSDTLGISPDQLLGLLQTTSNPLPQQAPPRTPYQLSQPARTPAHLQAPPRTTYQLSQPARTPARLQAPPQTPYQLSQPARTPGRLQAPQRTPYTLNIRTVPPPAARSHTQGHTPGHTADSLLSSPHARPLEVPEDAPSTAEILRLLGLPALHSVPTSDITAFPPRSHQHPNTALVPRDTLQAPQNTLQGPQTKLQAPQTELALSGRRADDPLGAGLQEDALERLLLGAEPEERGLPAQGVGAEDELGALTRALQGYLGQVDRGVDMETRQSEPDQTEEDEGDQDLQRILGFFKPEHQDSVETAELS</sequence>
<accession>A0ABD1KAY9</accession>
<feature type="compositionally biased region" description="Basic and acidic residues" evidence="1">
    <location>
        <begin position="589"/>
        <end position="599"/>
    </location>
</feature>
<feature type="compositionally biased region" description="Acidic residues" evidence="1">
    <location>
        <begin position="295"/>
        <end position="305"/>
    </location>
</feature>
<evidence type="ECO:0000313" key="3">
    <source>
        <dbReference type="EMBL" id="KAL2096298.1"/>
    </source>
</evidence>
<feature type="compositionally biased region" description="Acidic residues" evidence="1">
    <location>
        <begin position="601"/>
        <end position="610"/>
    </location>
</feature>
<protein>
    <recommendedName>
        <fullName evidence="2">HTH cro/C1-type domain-containing protein</fullName>
    </recommendedName>
</protein>
<gene>
    <name evidence="3" type="ORF">ACEWY4_008446</name>
</gene>
<feature type="region of interest" description="Disordered" evidence="1">
    <location>
        <begin position="109"/>
        <end position="157"/>
    </location>
</feature>
<dbReference type="AlphaFoldDB" id="A0ABD1KAY9"/>